<evidence type="ECO:0000256" key="1">
    <source>
        <dbReference type="ARBA" id="ARBA00004236"/>
    </source>
</evidence>
<evidence type="ECO:0000256" key="7">
    <source>
        <dbReference type="ARBA" id="ARBA00023136"/>
    </source>
</evidence>
<evidence type="ECO:0000256" key="4">
    <source>
        <dbReference type="ARBA" id="ARBA00022741"/>
    </source>
</evidence>
<dbReference type="Proteomes" id="UP000254060">
    <property type="component" value="Unassembled WGS sequence"/>
</dbReference>
<evidence type="ECO:0000259" key="9">
    <source>
        <dbReference type="Pfam" id="PF18967"/>
    </source>
</evidence>
<dbReference type="RefSeq" id="WP_115336781.1">
    <property type="nucleotide sequence ID" value="NZ_UGGP01000003.1"/>
</dbReference>
<evidence type="ECO:0000256" key="5">
    <source>
        <dbReference type="ARBA" id="ARBA00022989"/>
    </source>
</evidence>
<keyword evidence="6" id="KW-0051">Antiviral defense</keyword>
<keyword evidence="7 8" id="KW-0472">Membrane</keyword>
<dbReference type="GO" id="GO:0000166">
    <property type="term" value="F:nucleotide binding"/>
    <property type="evidence" value="ECO:0007669"/>
    <property type="project" value="UniProtKB-KW"/>
</dbReference>
<organism evidence="10 11">
    <name type="scientific">Exiguobacterium aurantiacum</name>
    <dbReference type="NCBI Taxonomy" id="33987"/>
    <lineage>
        <taxon>Bacteria</taxon>
        <taxon>Bacillati</taxon>
        <taxon>Bacillota</taxon>
        <taxon>Bacilli</taxon>
        <taxon>Bacillales</taxon>
        <taxon>Bacillales Family XII. Incertae Sedis</taxon>
        <taxon>Exiguobacterium</taxon>
    </lineage>
</organism>
<feature type="domain" description="Pycsar effector protein" evidence="9">
    <location>
        <begin position="12"/>
        <end position="181"/>
    </location>
</feature>
<feature type="transmembrane region" description="Helical" evidence="8">
    <location>
        <begin position="70"/>
        <end position="94"/>
    </location>
</feature>
<dbReference type="OrthoDB" id="2084585at2"/>
<dbReference type="AlphaFoldDB" id="A0A377HH91"/>
<accession>A0A377HH91</accession>
<evidence type="ECO:0000313" key="11">
    <source>
        <dbReference type="Proteomes" id="UP000254060"/>
    </source>
</evidence>
<name>A0A377HH91_9BACL</name>
<feature type="transmembrane region" description="Helical" evidence="8">
    <location>
        <begin position="30"/>
        <end position="50"/>
    </location>
</feature>
<comment type="subcellular location">
    <subcellularLocation>
        <location evidence="1">Cell membrane</location>
    </subcellularLocation>
</comment>
<dbReference type="Pfam" id="PF18967">
    <property type="entry name" value="PycTM"/>
    <property type="match status" value="1"/>
</dbReference>
<keyword evidence="3 8" id="KW-0812">Transmembrane</keyword>
<feature type="transmembrane region" description="Helical" evidence="8">
    <location>
        <begin position="167"/>
        <end position="186"/>
    </location>
</feature>
<evidence type="ECO:0000256" key="2">
    <source>
        <dbReference type="ARBA" id="ARBA00022475"/>
    </source>
</evidence>
<dbReference type="GO" id="GO:0005886">
    <property type="term" value="C:plasma membrane"/>
    <property type="evidence" value="ECO:0007669"/>
    <property type="project" value="UniProtKB-SubCell"/>
</dbReference>
<dbReference type="EMBL" id="UGGP01000003">
    <property type="protein sequence ID" value="STO53311.1"/>
    <property type="molecule type" value="Genomic_DNA"/>
</dbReference>
<sequence length="192" mass="22034">MEINNSLNKSDLLQRLDRHLEWIKSCDTKASIVIAGAGIFLSIFTAEHSINMLNQIFAQSINNINFSNFLYLSLFLLFWGLFVYGSYCLIRVLVPMMKKEVMIFQQDTHADSLYYFESIDDKKYSEFREKMINESPEAELEDLLTQIYINAKICSSKYKFYKKGIRSTFIGIAGIITLYAVGIVLVKLGGMA</sequence>
<gene>
    <name evidence="10" type="ORF">NCTC13163_03292</name>
</gene>
<protein>
    <recommendedName>
        <fullName evidence="9">Pycsar effector protein domain-containing protein</fullName>
    </recommendedName>
</protein>
<evidence type="ECO:0000256" key="6">
    <source>
        <dbReference type="ARBA" id="ARBA00023118"/>
    </source>
</evidence>
<keyword evidence="4" id="KW-0547">Nucleotide-binding</keyword>
<keyword evidence="5 8" id="KW-1133">Transmembrane helix</keyword>
<keyword evidence="2" id="KW-1003">Cell membrane</keyword>
<evidence type="ECO:0000256" key="8">
    <source>
        <dbReference type="SAM" id="Phobius"/>
    </source>
</evidence>
<proteinExistence type="predicted"/>
<evidence type="ECO:0000313" key="10">
    <source>
        <dbReference type="EMBL" id="STO53311.1"/>
    </source>
</evidence>
<reference evidence="10 11" key="1">
    <citation type="submission" date="2018-06" db="EMBL/GenBank/DDBJ databases">
        <authorList>
            <consortium name="Pathogen Informatics"/>
            <person name="Doyle S."/>
        </authorList>
    </citation>
    <scope>NUCLEOTIDE SEQUENCE [LARGE SCALE GENOMIC DNA]</scope>
    <source>
        <strain evidence="10 11">NCTC13163</strain>
    </source>
</reference>
<evidence type="ECO:0000256" key="3">
    <source>
        <dbReference type="ARBA" id="ARBA00022692"/>
    </source>
</evidence>
<dbReference type="GO" id="GO:0051607">
    <property type="term" value="P:defense response to virus"/>
    <property type="evidence" value="ECO:0007669"/>
    <property type="project" value="UniProtKB-KW"/>
</dbReference>
<dbReference type="InterPro" id="IPR043760">
    <property type="entry name" value="PycTM_dom"/>
</dbReference>